<feature type="signal peptide" evidence="3">
    <location>
        <begin position="1"/>
        <end position="17"/>
    </location>
</feature>
<dbReference type="Pfam" id="PF01108">
    <property type="entry name" value="Tissue_fac"/>
    <property type="match status" value="1"/>
</dbReference>
<accession>A0A3P8WI56</accession>
<evidence type="ECO:0000256" key="1">
    <source>
        <dbReference type="SAM" id="MobiDB-lite"/>
    </source>
</evidence>
<reference evidence="5" key="3">
    <citation type="submission" date="2025-09" db="UniProtKB">
        <authorList>
            <consortium name="Ensembl"/>
        </authorList>
    </citation>
    <scope>IDENTIFICATION</scope>
</reference>
<dbReference type="InterPro" id="IPR003961">
    <property type="entry name" value="FN3_dom"/>
</dbReference>
<evidence type="ECO:0000256" key="3">
    <source>
        <dbReference type="SAM" id="SignalP"/>
    </source>
</evidence>
<dbReference type="GeneTree" id="ENSGT00510000054245"/>
<feature type="transmembrane region" description="Helical" evidence="2">
    <location>
        <begin position="246"/>
        <end position="274"/>
    </location>
</feature>
<sequence length="592" mass="65862">MRSSLLFILICVNPLTALSIPQPEKLNVSNVEGEVLVYWKQPADAPLTSKYNVQMAKLTDKWAKVPRCTEITNTYCDISGLIHDYTTLYKVRVQLAAGEHVSPWAARKIPIYDSYLLPPSFTLLATSNSLSVHVHEKPILKKIFSFGLTYTIYLKEPETEKVGKETHVDTCSNTSFLCLTCFWIPTWQVTTAYLEDEVEEDQRRKTFTSLQWGKQYCVSMTVEGNGGILTSAVSPKQCLLLPDREWFMISVSSFSILGVFVIITIGANILWCYLKRPEKTPIALKSPACYWQPLCVEEGIMETVTDKGWFLSNHRAEVKDCIHTPVTQTTLNNATEEEDRRTSMDSGVSIETSSPTNDRGSSGMKQEDSGFGSIGVPEGFTCSKTDYPLEKEKAAAAAVEEFRKRQDSGLGLSCQTDLDQLHTRLLKDSVPSVNYRTQRPPDVQIHVPDEEEEFKQKSLGTVLADVVTGYRAGPRTCICSGAGQCTWCLTQGQAQGQGQRGSEAVSVENGLLRGTCDVPDICKEGRTFLSCYKKAQIDTVTIDTLQNSFTQGLQDTFPLLKTVQSLSLLDVAHDLNMNHMTLSLSDVQVETD</sequence>
<dbReference type="CDD" id="cd00063">
    <property type="entry name" value="FN3"/>
    <property type="match status" value="1"/>
</dbReference>
<dbReference type="InterPro" id="IPR050650">
    <property type="entry name" value="Type-II_Cytokine-TF_Rcpt"/>
</dbReference>
<protein>
    <recommendedName>
        <fullName evidence="4">Fibronectin type-III domain-containing protein</fullName>
    </recommendedName>
</protein>
<dbReference type="GO" id="GO:0004896">
    <property type="term" value="F:cytokine receptor activity"/>
    <property type="evidence" value="ECO:0007669"/>
    <property type="project" value="TreeGrafter"/>
</dbReference>
<dbReference type="OMA" id="IWEGNVT"/>
<keyword evidence="2" id="KW-0812">Transmembrane</keyword>
<dbReference type="PANTHER" id="PTHR20859:SF94">
    <property type="entry name" value="CYTOKINE RECEPTOR FAMILY MEMBER B7"/>
    <property type="match status" value="1"/>
</dbReference>
<feature type="chain" id="PRO_5018045979" description="Fibronectin type-III domain-containing protein" evidence="3">
    <location>
        <begin position="18"/>
        <end position="592"/>
    </location>
</feature>
<reference evidence="5" key="2">
    <citation type="submission" date="2025-08" db="UniProtKB">
        <authorList>
            <consortium name="Ensembl"/>
        </authorList>
    </citation>
    <scope>IDENTIFICATION</scope>
</reference>
<dbReference type="AlphaFoldDB" id="A0A3P8WI56"/>
<dbReference type="InParanoid" id="A0A3P8WI56"/>
<keyword evidence="6" id="KW-1185">Reference proteome</keyword>
<evidence type="ECO:0000259" key="4">
    <source>
        <dbReference type="PROSITE" id="PS50853"/>
    </source>
</evidence>
<feature type="region of interest" description="Disordered" evidence="1">
    <location>
        <begin position="329"/>
        <end position="377"/>
    </location>
</feature>
<dbReference type="InterPro" id="IPR013783">
    <property type="entry name" value="Ig-like_fold"/>
</dbReference>
<organism evidence="5 6">
    <name type="scientific">Cynoglossus semilaevis</name>
    <name type="common">Tongue sole</name>
    <dbReference type="NCBI Taxonomy" id="244447"/>
    <lineage>
        <taxon>Eukaryota</taxon>
        <taxon>Metazoa</taxon>
        <taxon>Chordata</taxon>
        <taxon>Craniata</taxon>
        <taxon>Vertebrata</taxon>
        <taxon>Euteleostomi</taxon>
        <taxon>Actinopterygii</taxon>
        <taxon>Neopterygii</taxon>
        <taxon>Teleostei</taxon>
        <taxon>Neoteleostei</taxon>
        <taxon>Acanthomorphata</taxon>
        <taxon>Carangaria</taxon>
        <taxon>Pleuronectiformes</taxon>
        <taxon>Pleuronectoidei</taxon>
        <taxon>Cynoglossidae</taxon>
        <taxon>Cynoglossinae</taxon>
        <taxon>Cynoglossus</taxon>
    </lineage>
</organism>
<proteinExistence type="predicted"/>
<dbReference type="Ensembl" id="ENSCSET00000026508.1">
    <property type="protein sequence ID" value="ENSCSEP00000026167.1"/>
    <property type="gene ID" value="ENSCSEG00000016714.1"/>
</dbReference>
<dbReference type="Proteomes" id="UP000265120">
    <property type="component" value="Chromosome 4"/>
</dbReference>
<reference evidence="5 6" key="1">
    <citation type="journal article" date="2014" name="Nat. Genet.">
        <title>Whole-genome sequence of a flatfish provides insights into ZW sex chromosome evolution and adaptation to a benthic lifestyle.</title>
        <authorList>
            <person name="Chen S."/>
            <person name="Zhang G."/>
            <person name="Shao C."/>
            <person name="Huang Q."/>
            <person name="Liu G."/>
            <person name="Zhang P."/>
            <person name="Song W."/>
            <person name="An N."/>
            <person name="Chalopin D."/>
            <person name="Volff J.N."/>
            <person name="Hong Y."/>
            <person name="Li Q."/>
            <person name="Sha Z."/>
            <person name="Zhou H."/>
            <person name="Xie M."/>
            <person name="Yu Q."/>
            <person name="Liu Y."/>
            <person name="Xiang H."/>
            <person name="Wang N."/>
            <person name="Wu K."/>
            <person name="Yang C."/>
            <person name="Zhou Q."/>
            <person name="Liao X."/>
            <person name="Yang L."/>
            <person name="Hu Q."/>
            <person name="Zhang J."/>
            <person name="Meng L."/>
            <person name="Jin L."/>
            <person name="Tian Y."/>
            <person name="Lian J."/>
            <person name="Yang J."/>
            <person name="Miao G."/>
            <person name="Liu S."/>
            <person name="Liang Z."/>
            <person name="Yan F."/>
            <person name="Li Y."/>
            <person name="Sun B."/>
            <person name="Zhang H."/>
            <person name="Zhang J."/>
            <person name="Zhu Y."/>
            <person name="Du M."/>
            <person name="Zhao Y."/>
            <person name="Schartl M."/>
            <person name="Tang Q."/>
            <person name="Wang J."/>
        </authorList>
    </citation>
    <scope>NUCLEOTIDE SEQUENCE</scope>
</reference>
<dbReference type="InterPro" id="IPR036116">
    <property type="entry name" value="FN3_sf"/>
</dbReference>
<evidence type="ECO:0000313" key="6">
    <source>
        <dbReference type="Proteomes" id="UP000265120"/>
    </source>
</evidence>
<evidence type="ECO:0000256" key="2">
    <source>
        <dbReference type="SAM" id="Phobius"/>
    </source>
</evidence>
<dbReference type="Gene3D" id="2.60.40.10">
    <property type="entry name" value="Immunoglobulins"/>
    <property type="match status" value="1"/>
</dbReference>
<name>A0A3P8WI56_CYNSE</name>
<evidence type="ECO:0000313" key="5">
    <source>
        <dbReference type="Ensembl" id="ENSCSEP00000026167.1"/>
    </source>
</evidence>
<feature type="compositionally biased region" description="Polar residues" evidence="1">
    <location>
        <begin position="344"/>
        <end position="364"/>
    </location>
</feature>
<dbReference type="PANTHER" id="PTHR20859">
    <property type="entry name" value="INTERFERON/INTERLEUKIN RECEPTOR"/>
    <property type="match status" value="1"/>
</dbReference>
<keyword evidence="2" id="KW-0472">Membrane</keyword>
<dbReference type="PROSITE" id="PS50853">
    <property type="entry name" value="FN3"/>
    <property type="match status" value="1"/>
</dbReference>
<dbReference type="STRING" id="244447.ENSCSEP00000026167"/>
<feature type="domain" description="Fibronectin type-III" evidence="4">
    <location>
        <begin position="20"/>
        <end position="119"/>
    </location>
</feature>
<keyword evidence="2" id="KW-1133">Transmembrane helix</keyword>
<keyword evidence="3" id="KW-0732">Signal</keyword>
<dbReference type="SUPFAM" id="SSF49265">
    <property type="entry name" value="Fibronectin type III"/>
    <property type="match status" value="1"/>
</dbReference>
<dbReference type="GO" id="GO:0005886">
    <property type="term" value="C:plasma membrane"/>
    <property type="evidence" value="ECO:0007669"/>
    <property type="project" value="TreeGrafter"/>
</dbReference>